<feature type="domain" description="FIST" evidence="1">
    <location>
        <begin position="52"/>
        <end position="246"/>
    </location>
</feature>
<evidence type="ECO:0000259" key="1">
    <source>
        <dbReference type="SMART" id="SM00897"/>
    </source>
</evidence>
<name>A0ABT8M6T6_9EURY</name>
<keyword evidence="4" id="KW-1185">Reference proteome</keyword>
<evidence type="ECO:0008006" key="5">
    <source>
        <dbReference type="Google" id="ProtNLM"/>
    </source>
</evidence>
<gene>
    <name evidence="3" type="ORF">FGU65_01785</name>
</gene>
<protein>
    <recommendedName>
        <fullName evidence="5">FIST N domain-containing protein</fullName>
    </recommendedName>
</protein>
<reference evidence="3" key="1">
    <citation type="submission" date="2019-05" db="EMBL/GenBank/DDBJ databases">
        <title>Methanoculleus sp. FWC-SCC1, a methanogenic archaeon isolated from deep marine cold seep.</title>
        <authorList>
            <person name="Chen Y.-W."/>
            <person name="Chen S.-C."/>
            <person name="Teng N.-H."/>
            <person name="Lai M.-C."/>
        </authorList>
    </citation>
    <scope>NUCLEOTIDE SEQUENCE</scope>
    <source>
        <strain evidence="3">FWC-SCC1</strain>
    </source>
</reference>
<dbReference type="Proteomes" id="UP001168338">
    <property type="component" value="Unassembled WGS sequence"/>
</dbReference>
<dbReference type="SMART" id="SM00897">
    <property type="entry name" value="FIST"/>
    <property type="match status" value="1"/>
</dbReference>
<proteinExistence type="predicted"/>
<comment type="caution">
    <text evidence="3">The sequence shown here is derived from an EMBL/GenBank/DDBJ whole genome shotgun (WGS) entry which is preliminary data.</text>
</comment>
<dbReference type="EMBL" id="VCYH01000001">
    <property type="protein sequence ID" value="MDN7023641.1"/>
    <property type="molecule type" value="Genomic_DNA"/>
</dbReference>
<dbReference type="PANTHER" id="PTHR40252:SF2">
    <property type="entry name" value="BLR0328 PROTEIN"/>
    <property type="match status" value="1"/>
</dbReference>
<accession>A0ABT8M6T6</accession>
<dbReference type="Pfam" id="PF10442">
    <property type="entry name" value="FIST_C"/>
    <property type="match status" value="1"/>
</dbReference>
<dbReference type="Pfam" id="PF08495">
    <property type="entry name" value="FIST"/>
    <property type="match status" value="1"/>
</dbReference>
<organism evidence="3 4">
    <name type="scientific">Methanoculleus frigidifontis</name>
    <dbReference type="NCBI Taxonomy" id="2584085"/>
    <lineage>
        <taxon>Archaea</taxon>
        <taxon>Methanobacteriati</taxon>
        <taxon>Methanobacteriota</taxon>
        <taxon>Stenosarchaea group</taxon>
        <taxon>Methanomicrobia</taxon>
        <taxon>Methanomicrobiales</taxon>
        <taxon>Methanomicrobiaceae</taxon>
        <taxon>Methanoculleus</taxon>
    </lineage>
</organism>
<dbReference type="PANTHER" id="PTHR40252">
    <property type="entry name" value="BLR0328 PROTEIN"/>
    <property type="match status" value="1"/>
</dbReference>
<dbReference type="InterPro" id="IPR013702">
    <property type="entry name" value="FIST_domain_N"/>
</dbReference>
<sequence length="405" mass="43652">MAVCVWNERTNLFSGTVQKTLLKGSRMPRCTCFTAYSPDEIVEKIGTTLEFRPTLGIVFSSVALGIPEVSSAISSLDIPVLGCSTAGEILPVSGESPIQELSAACYFADPDPSCFSVALFERSRESAAELGQRIGEWGRATFEKPAFIIAIAGLKNDGEAVIRGIEAVCPSKTPIFGGIAGDDGEFTETYVFSGESCSTNGAAVIVFDQARVRVDGTASSGWVGVGTEMVVTSSEGNVVYTIDDRPAAQLFKDYLNVDDEALLQVGVTFPLLLKRPDGTEVLRTFLSVDLPEGSLIYAGSVPQGSKVRFSSSFGYEIIERSIQDLKDFHAERQTASLVLLFSCLARYHAAGSMVVDEVEAASALWNAPLIGLFTYGEIGYNRMCTCDLYNETLCIALIDFLQDER</sequence>
<evidence type="ECO:0000313" key="3">
    <source>
        <dbReference type="EMBL" id="MDN7023641.1"/>
    </source>
</evidence>
<dbReference type="InterPro" id="IPR019494">
    <property type="entry name" value="FIST_C"/>
</dbReference>
<feature type="domain" description="FIST C-domain" evidence="2">
    <location>
        <begin position="247"/>
        <end position="381"/>
    </location>
</feature>
<evidence type="ECO:0000313" key="4">
    <source>
        <dbReference type="Proteomes" id="UP001168338"/>
    </source>
</evidence>
<evidence type="ECO:0000259" key="2">
    <source>
        <dbReference type="SMART" id="SM01204"/>
    </source>
</evidence>
<dbReference type="SMART" id="SM01204">
    <property type="entry name" value="FIST_C"/>
    <property type="match status" value="1"/>
</dbReference>